<dbReference type="AlphaFoldDB" id="A0A919R2N5"/>
<name>A0A919R2N5_9ACTN</name>
<comment type="caution">
    <text evidence="2">The sequence shown here is derived from an EMBL/GenBank/DDBJ whole genome shotgun (WGS) entry which is preliminary data.</text>
</comment>
<evidence type="ECO:0000313" key="3">
    <source>
        <dbReference type="Proteomes" id="UP000655287"/>
    </source>
</evidence>
<organism evidence="2 3">
    <name type="scientific">Sphaerisporangium rufum</name>
    <dbReference type="NCBI Taxonomy" id="1381558"/>
    <lineage>
        <taxon>Bacteria</taxon>
        <taxon>Bacillati</taxon>
        <taxon>Actinomycetota</taxon>
        <taxon>Actinomycetes</taxon>
        <taxon>Streptosporangiales</taxon>
        <taxon>Streptosporangiaceae</taxon>
        <taxon>Sphaerisporangium</taxon>
    </lineage>
</organism>
<accession>A0A919R2N5</accession>
<dbReference type="EMBL" id="BOOU01000013">
    <property type="protein sequence ID" value="GII75980.1"/>
    <property type="molecule type" value="Genomic_DNA"/>
</dbReference>
<proteinExistence type="predicted"/>
<keyword evidence="3" id="KW-1185">Reference proteome</keyword>
<gene>
    <name evidence="2" type="ORF">Sru01_09620</name>
</gene>
<feature type="region of interest" description="Disordered" evidence="1">
    <location>
        <begin position="546"/>
        <end position="569"/>
    </location>
</feature>
<protein>
    <recommendedName>
        <fullName evidence="4">Fibronectin type-III domain-containing protein</fullName>
    </recommendedName>
</protein>
<evidence type="ECO:0000256" key="1">
    <source>
        <dbReference type="SAM" id="MobiDB-lite"/>
    </source>
</evidence>
<evidence type="ECO:0008006" key="4">
    <source>
        <dbReference type="Google" id="ProtNLM"/>
    </source>
</evidence>
<dbReference type="RefSeq" id="WP_203982614.1">
    <property type="nucleotide sequence ID" value="NZ_BOOU01000013.1"/>
</dbReference>
<reference evidence="2" key="1">
    <citation type="submission" date="2021-01" db="EMBL/GenBank/DDBJ databases">
        <title>Whole genome shotgun sequence of Sphaerisporangium rufum NBRC 109079.</title>
        <authorList>
            <person name="Komaki H."/>
            <person name="Tamura T."/>
        </authorList>
    </citation>
    <scope>NUCLEOTIDE SEQUENCE</scope>
    <source>
        <strain evidence="2">NBRC 109079</strain>
    </source>
</reference>
<dbReference type="Proteomes" id="UP000655287">
    <property type="component" value="Unassembled WGS sequence"/>
</dbReference>
<sequence>MPFDERLYTREVLEPAREAGGVPPEDLRARYQLREGMDAAEVTETVRQVRRCWRRARGMLRYKRLADRLEADHARFAPIFTAAAEGDLRPLLAALGESEDRAARRLDEALGRLDDAAGALRLLSPALLATIARSCGIGQDEALSLAAERSIEVREPDALPEASPYPGFGKVREALDTLGLPHLGRFLFGDRCAGMRVLDGFTVPGAAPVPEALAAAEQRWAARARGPWTISADTVLAALHAADPAAMIRYDVVSRLRERLREHPREGSLLRHATTELDLAPGDARRLVFAVRAEGGAGGGAAARLRELIDTGQVHAAADFAAALDPGALAGEAAALATEVRGRLARATRLRDRARAALDPDDAWLALRDALQRVPDLPGARELMARLAPYPARSPRAEAQDGEVAVSWQPSPSRAGRIVYEVYRNGTPLVTTERPSARDERPPVNVPLVYSVVARREEAVAMPAAATAVVVRPEPADVALVAGDGVVSGRWTAPAEASRVVVTRDGVPLPTDGAGFRDTGVVNGATHVYVVAAAYPVPDGEVLTPGVRRSVTPRGRPAPVPSLTLTPDASAPGTFLARYDQPPAGTVEIVALDGPPGWPPGTTLSVGELRAATRPIPAVPTRDGQAVRPRSGESVLLAVTVAGELATVGAHVQHVNLPPPGGLTAQRRGATVYLGFTWPPDVPEVEVRWNGQHMIVSAAAYRAQGGVRLDVPEGAPVAIEVAPASMIRGTRVRGPAAALRLPGHVPVRYDLVRQGPAWRRSVVVEVTADRPVRLRRLALVLKPGHVQPTSPGDGVLLDAWTDLEVPARLTVPAPRQERPYWLRCFAEGPEDGVAGPGGEVALIDPPVRRLKVD</sequence>
<evidence type="ECO:0000313" key="2">
    <source>
        <dbReference type="EMBL" id="GII75980.1"/>
    </source>
</evidence>